<sequence length="246" mass="27144">MTRAVQVLRALAASGTPLTVTDIARKIDLPRATTFRLLMTLEEEGIVDRQDTLYSLGWDLARIAQSVNPAVGLVPRIKDELDALADDLGETVTFSLRHGLYELDLVLQSSPRLLGMTMSEMHGMRWPHHASATGKILLAELTPDQVRLATRERLEALTEFTITDYEDLARELKAVRERGWASTVEELEEGILAFAAPVRDSVGALVGAVSVVGPRRRLETKEQQGELPARLIAAAERVQQRMNPSG</sequence>
<proteinExistence type="predicted"/>
<feature type="domain" description="IclR-ED" evidence="5">
    <location>
        <begin position="59"/>
        <end position="244"/>
    </location>
</feature>
<keyword evidence="3" id="KW-0804">Transcription</keyword>
<dbReference type="SUPFAM" id="SSF46785">
    <property type="entry name" value="Winged helix' DNA-binding domain"/>
    <property type="match status" value="1"/>
</dbReference>
<dbReference type="Gene3D" id="1.10.10.10">
    <property type="entry name" value="Winged helix-like DNA-binding domain superfamily/Winged helix DNA-binding domain"/>
    <property type="match status" value="1"/>
</dbReference>
<organism evidence="6 7">
    <name type="scientific">Arthrobacter ginkgonis</name>
    <dbReference type="NCBI Taxonomy" id="1630594"/>
    <lineage>
        <taxon>Bacteria</taxon>
        <taxon>Bacillati</taxon>
        <taxon>Actinomycetota</taxon>
        <taxon>Actinomycetes</taxon>
        <taxon>Micrococcales</taxon>
        <taxon>Micrococcaceae</taxon>
        <taxon>Arthrobacter</taxon>
    </lineage>
</organism>
<dbReference type="InterPro" id="IPR029016">
    <property type="entry name" value="GAF-like_dom_sf"/>
</dbReference>
<keyword evidence="2" id="KW-0238">DNA-binding</keyword>
<comment type="caution">
    <text evidence="6">The sequence shown here is derived from an EMBL/GenBank/DDBJ whole genome shotgun (WGS) entry which is preliminary data.</text>
</comment>
<dbReference type="Gene3D" id="3.30.450.40">
    <property type="match status" value="1"/>
</dbReference>
<dbReference type="EMBL" id="BAABEO010000024">
    <property type="protein sequence ID" value="GAA3695443.1"/>
    <property type="molecule type" value="Genomic_DNA"/>
</dbReference>
<dbReference type="PANTHER" id="PTHR30136">
    <property type="entry name" value="HELIX-TURN-HELIX TRANSCRIPTIONAL REGULATOR, ICLR FAMILY"/>
    <property type="match status" value="1"/>
</dbReference>
<evidence type="ECO:0000313" key="7">
    <source>
        <dbReference type="Proteomes" id="UP001500752"/>
    </source>
</evidence>
<name>A0ABP7CS05_9MICC</name>
<dbReference type="Pfam" id="PF09339">
    <property type="entry name" value="HTH_IclR"/>
    <property type="match status" value="1"/>
</dbReference>
<protein>
    <submittedName>
        <fullName evidence="6">IclR family transcriptional regulator</fullName>
    </submittedName>
</protein>
<evidence type="ECO:0000256" key="3">
    <source>
        <dbReference type="ARBA" id="ARBA00023163"/>
    </source>
</evidence>
<evidence type="ECO:0000256" key="1">
    <source>
        <dbReference type="ARBA" id="ARBA00023015"/>
    </source>
</evidence>
<dbReference type="PANTHER" id="PTHR30136:SF35">
    <property type="entry name" value="HTH-TYPE TRANSCRIPTIONAL REGULATOR RV1719"/>
    <property type="match status" value="1"/>
</dbReference>
<dbReference type="SUPFAM" id="SSF55781">
    <property type="entry name" value="GAF domain-like"/>
    <property type="match status" value="1"/>
</dbReference>
<dbReference type="InterPro" id="IPR036388">
    <property type="entry name" value="WH-like_DNA-bd_sf"/>
</dbReference>
<evidence type="ECO:0000259" key="5">
    <source>
        <dbReference type="PROSITE" id="PS51078"/>
    </source>
</evidence>
<dbReference type="PROSITE" id="PS51077">
    <property type="entry name" value="HTH_ICLR"/>
    <property type="match status" value="1"/>
</dbReference>
<dbReference type="InterPro" id="IPR050707">
    <property type="entry name" value="HTH_MetabolicPath_Reg"/>
</dbReference>
<evidence type="ECO:0000259" key="4">
    <source>
        <dbReference type="PROSITE" id="PS51077"/>
    </source>
</evidence>
<gene>
    <name evidence="6" type="ORF">GCM10023081_35800</name>
</gene>
<keyword evidence="7" id="KW-1185">Reference proteome</keyword>
<evidence type="ECO:0000313" key="6">
    <source>
        <dbReference type="EMBL" id="GAA3695443.1"/>
    </source>
</evidence>
<dbReference type="InterPro" id="IPR014757">
    <property type="entry name" value="Tscrpt_reg_IclR_C"/>
</dbReference>
<dbReference type="Pfam" id="PF01614">
    <property type="entry name" value="IclR_C"/>
    <property type="match status" value="1"/>
</dbReference>
<feature type="domain" description="HTH iclR-type" evidence="4">
    <location>
        <begin position="1"/>
        <end position="58"/>
    </location>
</feature>
<dbReference type="SMART" id="SM00346">
    <property type="entry name" value="HTH_ICLR"/>
    <property type="match status" value="1"/>
</dbReference>
<dbReference type="InterPro" id="IPR036390">
    <property type="entry name" value="WH_DNA-bd_sf"/>
</dbReference>
<reference evidence="7" key="1">
    <citation type="journal article" date="2019" name="Int. J. Syst. Evol. Microbiol.">
        <title>The Global Catalogue of Microorganisms (GCM) 10K type strain sequencing project: providing services to taxonomists for standard genome sequencing and annotation.</title>
        <authorList>
            <consortium name="The Broad Institute Genomics Platform"/>
            <consortium name="The Broad Institute Genome Sequencing Center for Infectious Disease"/>
            <person name="Wu L."/>
            <person name="Ma J."/>
        </authorList>
    </citation>
    <scope>NUCLEOTIDE SEQUENCE [LARGE SCALE GENOMIC DNA]</scope>
    <source>
        <strain evidence="7">JCM 30742</strain>
    </source>
</reference>
<dbReference type="PROSITE" id="PS51078">
    <property type="entry name" value="ICLR_ED"/>
    <property type="match status" value="1"/>
</dbReference>
<keyword evidence="1" id="KW-0805">Transcription regulation</keyword>
<dbReference type="RefSeq" id="WP_345152950.1">
    <property type="nucleotide sequence ID" value="NZ_BAABEO010000024.1"/>
</dbReference>
<evidence type="ECO:0000256" key="2">
    <source>
        <dbReference type="ARBA" id="ARBA00023125"/>
    </source>
</evidence>
<dbReference type="Proteomes" id="UP001500752">
    <property type="component" value="Unassembled WGS sequence"/>
</dbReference>
<dbReference type="InterPro" id="IPR005471">
    <property type="entry name" value="Tscrpt_reg_IclR_N"/>
</dbReference>
<accession>A0ABP7CS05</accession>